<evidence type="ECO:0000313" key="2">
    <source>
        <dbReference type="EMBL" id="PTW44013.1"/>
    </source>
</evidence>
<evidence type="ECO:0008006" key="4">
    <source>
        <dbReference type="Google" id="ProtNLM"/>
    </source>
</evidence>
<reference evidence="2 3" key="1">
    <citation type="submission" date="2018-04" db="EMBL/GenBank/DDBJ databases">
        <title>Genomic Encyclopedia of Archaeal and Bacterial Type Strains, Phase II (KMG-II): from individual species to whole genera.</title>
        <authorList>
            <person name="Goeker M."/>
        </authorList>
    </citation>
    <scope>NUCLEOTIDE SEQUENCE [LARGE SCALE GENOMIC DNA]</scope>
    <source>
        <strain evidence="2 3">DSM 19783</strain>
    </source>
</reference>
<evidence type="ECO:0000313" key="3">
    <source>
        <dbReference type="Proteomes" id="UP000244037"/>
    </source>
</evidence>
<dbReference type="EMBL" id="QAYC01000019">
    <property type="protein sequence ID" value="PTW44013.1"/>
    <property type="molecule type" value="Genomic_DNA"/>
</dbReference>
<name>A0A8E3AP22_9RHOB</name>
<keyword evidence="1" id="KW-0472">Membrane</keyword>
<keyword evidence="3" id="KW-1185">Reference proteome</keyword>
<sequence length="39" mass="4491">MATTRVQWLDAAKGIAIMLVVCHHTLLYLGFLDIRFLPY</sequence>
<comment type="caution">
    <text evidence="2">The sequence shown here is derived from an EMBL/GenBank/DDBJ whole genome shotgun (WGS) entry which is preliminary data.</text>
</comment>
<proteinExistence type="predicted"/>
<dbReference type="Proteomes" id="UP000244037">
    <property type="component" value="Unassembled WGS sequence"/>
</dbReference>
<evidence type="ECO:0000256" key="1">
    <source>
        <dbReference type="SAM" id="Phobius"/>
    </source>
</evidence>
<accession>A0A8E3AP22</accession>
<gene>
    <name evidence="2" type="ORF">C8N38_11912</name>
</gene>
<feature type="transmembrane region" description="Helical" evidence="1">
    <location>
        <begin position="12"/>
        <end position="31"/>
    </location>
</feature>
<keyword evidence="1" id="KW-1133">Transmembrane helix</keyword>
<protein>
    <recommendedName>
        <fullName evidence="4">Acyltransferase-like protein</fullName>
    </recommendedName>
</protein>
<keyword evidence="1" id="KW-0812">Transmembrane</keyword>
<dbReference type="AlphaFoldDB" id="A0A8E3AP22"/>
<organism evidence="2 3">
    <name type="scientific">Rhodovulum kholense</name>
    <dbReference type="NCBI Taxonomy" id="453584"/>
    <lineage>
        <taxon>Bacteria</taxon>
        <taxon>Pseudomonadati</taxon>
        <taxon>Pseudomonadota</taxon>
        <taxon>Alphaproteobacteria</taxon>
        <taxon>Rhodobacterales</taxon>
        <taxon>Paracoccaceae</taxon>
        <taxon>Rhodovulum</taxon>
    </lineage>
</organism>